<reference evidence="4" key="2">
    <citation type="journal article" date="2023" name="Biology">
        <title>Prokaryotic Life Associated with Coal-Fire Gas Vents Revealed by Metagenomics.</title>
        <authorList>
            <person name="Kadnikov V.V."/>
            <person name="Mardanov A.V."/>
            <person name="Beletsky A.V."/>
            <person name="Karnachuk O.V."/>
            <person name="Ravin N.V."/>
        </authorList>
    </citation>
    <scope>NUCLEOTIDE SEQUENCE</scope>
    <source>
        <strain evidence="4">Bu02</strain>
    </source>
</reference>
<dbReference type="PANTHER" id="PTHR37478">
    <property type="match status" value="1"/>
</dbReference>
<comment type="similarity">
    <text evidence="1 2">Belongs to the UPF0251 family.</text>
</comment>
<dbReference type="Pfam" id="PF02001">
    <property type="entry name" value="DUF134"/>
    <property type="match status" value="1"/>
</dbReference>
<protein>
    <recommendedName>
        <fullName evidence="2">UPF0251 protein IMF26_03920</fullName>
    </recommendedName>
</protein>
<sequence length="177" mass="19753">MPRPIKPRWIEFMPRVTYFKPAGVPLSTLIEVSLGVDELEAIRLKDLVGLEQEECAERMGVAQSTFQRILTSARHKVASALIEGKAIRIEGGNYRFAVRRWECSACGHRWQSSSEPEVECPECGSAAVREHTCRQEMSTPSDQDQGSVKRSCWGYGRGRGPHRGPRSDPGDNGGPNW</sequence>
<reference evidence="4" key="1">
    <citation type="submission" date="2020-10" db="EMBL/GenBank/DDBJ databases">
        <authorList>
            <person name="Kadnikov V."/>
            <person name="Beletsky A.V."/>
            <person name="Mardanov A.V."/>
            <person name="Karnachuk O.V."/>
            <person name="Ravin N.V."/>
        </authorList>
    </citation>
    <scope>NUCLEOTIDE SEQUENCE</scope>
    <source>
        <strain evidence="4">Bu02</strain>
    </source>
</reference>
<dbReference type="KEGG" id="fcz:IMF26_03920"/>
<dbReference type="SUPFAM" id="SSF88659">
    <property type="entry name" value="Sigma3 and sigma4 domains of RNA polymerase sigma factors"/>
    <property type="match status" value="1"/>
</dbReference>
<dbReference type="PANTHER" id="PTHR37478:SF2">
    <property type="entry name" value="UPF0251 PROTEIN TK0562"/>
    <property type="match status" value="1"/>
</dbReference>
<evidence type="ECO:0000256" key="1">
    <source>
        <dbReference type="ARBA" id="ARBA00009350"/>
    </source>
</evidence>
<gene>
    <name evidence="4" type="ORF">IMF26_03920</name>
</gene>
<organism evidence="4">
    <name type="scientific">Candidatus Fermentithermobacillus carboniphilus</name>
    <dbReference type="NCBI Taxonomy" id="3085328"/>
    <lineage>
        <taxon>Bacteria</taxon>
        <taxon>Bacillati</taxon>
        <taxon>Bacillota</taxon>
        <taxon>Candidatus Fermentithermobacillia</taxon>
        <taxon>Candidatus Fermentithermobacillales</taxon>
        <taxon>Candidatus Fermentithermobacillaceae</taxon>
        <taxon>Candidatus Fermentithermobacillus</taxon>
    </lineage>
</organism>
<evidence type="ECO:0000256" key="3">
    <source>
        <dbReference type="SAM" id="MobiDB-lite"/>
    </source>
</evidence>
<dbReference type="InterPro" id="IPR002852">
    <property type="entry name" value="UPF0251"/>
</dbReference>
<dbReference type="HAMAP" id="MF_00674">
    <property type="entry name" value="UPF0251"/>
    <property type="match status" value="1"/>
</dbReference>
<accession>A0AAT9LGB4</accession>
<feature type="compositionally biased region" description="Polar residues" evidence="3">
    <location>
        <begin position="135"/>
        <end position="148"/>
    </location>
</feature>
<proteinExistence type="inferred from homology"/>
<evidence type="ECO:0000313" key="4">
    <source>
        <dbReference type="EMBL" id="QUL99213.1"/>
    </source>
</evidence>
<dbReference type="EMBL" id="CP062796">
    <property type="protein sequence ID" value="QUL99213.1"/>
    <property type="molecule type" value="Genomic_DNA"/>
</dbReference>
<feature type="region of interest" description="Disordered" evidence="3">
    <location>
        <begin position="132"/>
        <end position="177"/>
    </location>
</feature>
<evidence type="ECO:0000256" key="2">
    <source>
        <dbReference type="HAMAP-Rule" id="MF_00674"/>
    </source>
</evidence>
<dbReference type="InterPro" id="IPR013324">
    <property type="entry name" value="RNA_pol_sigma_r3/r4-like"/>
</dbReference>
<dbReference type="AlphaFoldDB" id="A0AAT9LGB4"/>
<name>A0AAT9LGB4_9FIRM</name>